<keyword evidence="2" id="KW-1185">Reference proteome</keyword>
<proteinExistence type="predicted"/>
<dbReference type="HOGENOM" id="CLU_3224065_0_0_6"/>
<evidence type="ECO:0000313" key="2">
    <source>
        <dbReference type="Proteomes" id="UP000008075"/>
    </source>
</evidence>
<dbReference type="EMBL" id="FN667742">
    <property type="protein sequence ID" value="CBJ90315.1"/>
    <property type="molecule type" value="Genomic_DNA"/>
</dbReference>
<dbReference type="STRING" id="406817.XNC1_2256"/>
<name>D3VFK1_XENNA</name>
<protein>
    <submittedName>
        <fullName evidence="1">Uncharacterized protein</fullName>
    </submittedName>
</protein>
<gene>
    <name evidence="1" type="ordered locus">XNC1_2256</name>
</gene>
<dbReference type="Proteomes" id="UP000008075">
    <property type="component" value="Chromosome"/>
</dbReference>
<sequence>MIVLHAFLSYSFYSCKKKILDKNLLGYYFNLLHVKILLLKLKSS</sequence>
<accession>D3VFK1</accession>
<organism evidence="1 2">
    <name type="scientific">Xenorhabdus nematophila (strain ATCC 19061 / DSM 3370 / CCUG 14189 / LMG 1036 / NCIMB 9965 / AN6)</name>
    <dbReference type="NCBI Taxonomy" id="406817"/>
    <lineage>
        <taxon>Bacteria</taxon>
        <taxon>Pseudomonadati</taxon>
        <taxon>Pseudomonadota</taxon>
        <taxon>Gammaproteobacteria</taxon>
        <taxon>Enterobacterales</taxon>
        <taxon>Morganellaceae</taxon>
        <taxon>Xenorhabdus</taxon>
    </lineage>
</organism>
<dbReference type="AlphaFoldDB" id="D3VFK1"/>
<evidence type="ECO:0000313" key="1">
    <source>
        <dbReference type="EMBL" id="CBJ90315.1"/>
    </source>
</evidence>
<dbReference type="KEGG" id="xne:XNC1_2256"/>
<reference evidence="1 2" key="1">
    <citation type="journal article" date="2011" name="PLoS ONE">
        <title>The entomopathogenic bacterial endosymbionts xenorhabdus and photorhabdus: convergent lifestyles from divergent genomes.</title>
        <authorList>
            <person name="Chaston J.M."/>
            <person name="Suen G."/>
            <person name="Tucker S.L."/>
            <person name="Andersen A.W."/>
            <person name="Bhasin A."/>
            <person name="Bode E."/>
            <person name="Bode H.B."/>
            <person name="Brachmann A.O."/>
            <person name="Cowles C.E."/>
            <person name="Cowles K.N."/>
            <person name="Darby C."/>
            <person name="de Leon L."/>
            <person name="Drace K."/>
            <person name="Du Z."/>
            <person name="Givaudan A."/>
            <person name="Herbert Tran E.E."/>
            <person name="Jewell K.A."/>
            <person name="Knack J.J."/>
            <person name="Krasomil-Osterfeld K.C."/>
            <person name="Kukor R."/>
            <person name="Lanois A."/>
            <person name="Latreille P."/>
            <person name="Leimgruber N.K."/>
            <person name="Lipke C.M."/>
            <person name="Liu R."/>
            <person name="Lu X."/>
            <person name="Martens E.C."/>
            <person name="Marri P.R."/>
            <person name="Medigue C."/>
            <person name="Menard M.L."/>
            <person name="Miller N.M."/>
            <person name="Morales-Soto N."/>
            <person name="Norton S."/>
            <person name="Ogier J.C."/>
            <person name="Orchard S.S."/>
            <person name="Park D."/>
            <person name="Park Y."/>
            <person name="Qurollo B.A."/>
            <person name="Sugar D.R."/>
            <person name="Richards G.R."/>
            <person name="Rouy Z."/>
            <person name="Slominski B."/>
            <person name="Slominski K."/>
            <person name="Snyder H."/>
            <person name="Tjaden B.C."/>
            <person name="van der Hoeven R."/>
            <person name="Welch R.D."/>
            <person name="Wheeler C."/>
            <person name="Xiang B."/>
            <person name="Barbazuk B."/>
            <person name="Gaudriault S."/>
            <person name="Goodner B."/>
            <person name="Slater S.C."/>
            <person name="Forst S."/>
            <person name="Goldman B.S."/>
            <person name="Goodrich-Blair H."/>
        </authorList>
    </citation>
    <scope>NUCLEOTIDE SEQUENCE [LARGE SCALE GENOMIC DNA]</scope>
    <source>
        <strain evidence="2">ATCC 19061 / DSM 3370 / CCUG 14189 / LMG 1036 / NCIMB 9965 / AN6</strain>
    </source>
</reference>